<evidence type="ECO:0000313" key="5">
    <source>
        <dbReference type="Proteomes" id="UP000179536"/>
    </source>
</evidence>
<dbReference type="Proteomes" id="UP000179536">
    <property type="component" value="Unassembled WGS sequence"/>
</dbReference>
<dbReference type="EMBL" id="MBFE02000001">
    <property type="protein sequence ID" value="MUO40593.1"/>
    <property type="molecule type" value="Genomic_DNA"/>
</dbReference>
<reference evidence="4 5" key="1">
    <citation type="submission" date="2019-11" db="EMBL/GenBank/DDBJ databases">
        <title>Whole-genome sequencing of Allorhizobium vitis.</title>
        <authorList>
            <person name="Gan H.M."/>
            <person name="Savka M.A."/>
        </authorList>
    </citation>
    <scope>NUCLEOTIDE SEQUENCE [LARGE SCALE GENOMIC DNA]</scope>
    <source>
        <strain evidence="3 5">RF2/1</strain>
        <strain evidence="2 4">T1/7</strain>
    </source>
</reference>
<evidence type="ECO:0000313" key="4">
    <source>
        <dbReference type="Proteomes" id="UP000179454"/>
    </source>
</evidence>
<name>A0ABD6GHS7_AGRVI</name>
<evidence type="ECO:0000313" key="3">
    <source>
        <dbReference type="EMBL" id="MUP08352.1"/>
    </source>
</evidence>
<evidence type="ECO:0000256" key="1">
    <source>
        <dbReference type="SAM" id="Phobius"/>
    </source>
</evidence>
<feature type="transmembrane region" description="Helical" evidence="1">
    <location>
        <begin position="128"/>
        <end position="147"/>
    </location>
</feature>
<keyword evidence="1" id="KW-1133">Transmembrane helix</keyword>
<keyword evidence="1" id="KW-0472">Membrane</keyword>
<feature type="transmembrane region" description="Helical" evidence="1">
    <location>
        <begin position="224"/>
        <end position="242"/>
    </location>
</feature>
<keyword evidence="1" id="KW-0812">Transmembrane</keyword>
<dbReference type="PANTHER" id="PTHR37314">
    <property type="entry name" value="SLR0142 PROTEIN"/>
    <property type="match status" value="1"/>
</dbReference>
<dbReference type="AlphaFoldDB" id="A0ABD6GHS7"/>
<feature type="transmembrane region" description="Helical" evidence="1">
    <location>
        <begin position="66"/>
        <end position="88"/>
    </location>
</feature>
<dbReference type="PANTHER" id="PTHR37314:SF4">
    <property type="entry name" value="UPF0700 TRANSMEMBRANE PROTEIN YOAK"/>
    <property type="match status" value="1"/>
</dbReference>
<protein>
    <submittedName>
        <fullName evidence="3">DUF1275 domain-containing protein</fullName>
    </submittedName>
</protein>
<organism evidence="3 5">
    <name type="scientific">Agrobacterium vitis</name>
    <name type="common">Rhizobium vitis</name>
    <dbReference type="NCBI Taxonomy" id="373"/>
    <lineage>
        <taxon>Bacteria</taxon>
        <taxon>Pseudomonadati</taxon>
        <taxon>Pseudomonadota</taxon>
        <taxon>Alphaproteobacteria</taxon>
        <taxon>Hyphomicrobiales</taxon>
        <taxon>Rhizobiaceae</taxon>
        <taxon>Rhizobium/Agrobacterium group</taxon>
        <taxon>Agrobacterium</taxon>
    </lineage>
</organism>
<gene>
    <name evidence="3" type="ORF">BBK91_000495</name>
    <name evidence="2" type="ORF">BBL17_002085</name>
</gene>
<proteinExistence type="predicted"/>
<dbReference type="InterPro" id="IPR010699">
    <property type="entry name" value="DUF1275"/>
</dbReference>
<dbReference type="EMBL" id="MBFA02000001">
    <property type="protein sequence ID" value="MUP08352.1"/>
    <property type="molecule type" value="Genomic_DNA"/>
</dbReference>
<dbReference type="Pfam" id="PF06912">
    <property type="entry name" value="DUF1275"/>
    <property type="match status" value="1"/>
</dbReference>
<keyword evidence="4" id="KW-1185">Reference proteome</keyword>
<feature type="transmembrane region" description="Helical" evidence="1">
    <location>
        <begin position="100"/>
        <end position="122"/>
    </location>
</feature>
<evidence type="ECO:0000313" key="2">
    <source>
        <dbReference type="EMBL" id="MUO40593.1"/>
    </source>
</evidence>
<comment type="caution">
    <text evidence="3">The sequence shown here is derived from an EMBL/GenBank/DDBJ whole genome shotgun (WGS) entry which is preliminary data.</text>
</comment>
<feature type="transmembrane region" description="Helical" evidence="1">
    <location>
        <begin position="21"/>
        <end position="46"/>
    </location>
</feature>
<feature type="transmembrane region" description="Helical" evidence="1">
    <location>
        <begin position="197"/>
        <end position="218"/>
    </location>
</feature>
<accession>A0ABD6GHS7</accession>
<dbReference type="Proteomes" id="UP000179454">
    <property type="component" value="Unassembled WGS sequence"/>
</dbReference>
<sequence length="251" mass="27102">MMKSHLKSLAHRDRTETSDRHLAFYLTFIAGAANAGGFMAVGQYTSHMSGIVSSMADNLVLGDLKLLLMGLLALCFFLAGAGFSAILINWGRRRDLRSVYALPLAVEAWLMGVFALSGAISFSEKGDAVVFVVMLLCFIMGLQNAIITKLSGARIRTTHVTGLVTDTGIELGKLLYWNGYSNGKVTYPPVRADLAKLWLLVRMVGLFFGGGVVGAILFQRIGVSAAAFLAIPLAVAALYPMLEDYSSQKQR</sequence>